<gene>
    <name evidence="2" type="ORF">EDD71_11750</name>
</gene>
<keyword evidence="1" id="KW-0472">Membrane</keyword>
<dbReference type="NCBIfam" id="TIGR00821">
    <property type="entry name" value="EII-GUT"/>
    <property type="match status" value="1"/>
</dbReference>
<dbReference type="InterPro" id="IPR004699">
    <property type="entry name" value="PTS_IID_sorb"/>
</dbReference>
<dbReference type="PANTHER" id="PTHR40399:SF1">
    <property type="entry name" value="PTS SYSTEM GLUCITOL_SORBITOL-SPECIFIC EIIC COMPONENT"/>
    <property type="match status" value="1"/>
</dbReference>
<reference evidence="2 3" key="1">
    <citation type="submission" date="2019-03" db="EMBL/GenBank/DDBJ databases">
        <title>Genomic Encyclopedia of Type Strains, Phase IV (KMG-IV): sequencing the most valuable type-strain genomes for metagenomic binning, comparative biology and taxonomic classification.</title>
        <authorList>
            <person name="Goeker M."/>
        </authorList>
    </citation>
    <scope>NUCLEOTIDE SEQUENCE [LARGE SCALE GENOMIC DNA]</scope>
    <source>
        <strain evidence="2 3">DSM 24455</strain>
    </source>
</reference>
<dbReference type="RefSeq" id="WP_133628643.1">
    <property type="nucleotide sequence ID" value="NZ_SOAZ01000017.1"/>
</dbReference>
<accession>A0A4R7KAM5</accession>
<dbReference type="PROSITE" id="PS51107">
    <property type="entry name" value="PTS_EIIC_TYPE_5"/>
    <property type="match status" value="1"/>
</dbReference>
<evidence type="ECO:0000256" key="1">
    <source>
        <dbReference type="SAM" id="Phobius"/>
    </source>
</evidence>
<dbReference type="Pfam" id="PF03608">
    <property type="entry name" value="EII-GUT"/>
    <property type="match status" value="1"/>
</dbReference>
<dbReference type="PIRSF" id="PIRSF038321">
    <property type="entry name" value="PTS_glc_srb_IIC"/>
    <property type="match status" value="1"/>
</dbReference>
<name>A0A4R7KAM5_9CLOT</name>
<dbReference type="GO" id="GO:0016020">
    <property type="term" value="C:membrane"/>
    <property type="evidence" value="ECO:0007669"/>
    <property type="project" value="InterPro"/>
</dbReference>
<keyword evidence="3" id="KW-1185">Reference proteome</keyword>
<feature type="transmembrane region" description="Helical" evidence="1">
    <location>
        <begin position="25"/>
        <end position="48"/>
    </location>
</feature>
<dbReference type="Proteomes" id="UP000295325">
    <property type="component" value="Unassembled WGS sequence"/>
</dbReference>
<comment type="caution">
    <text evidence="2">The sequence shown here is derived from an EMBL/GenBank/DDBJ whole genome shotgun (WGS) entry which is preliminary data.</text>
</comment>
<feature type="transmembrane region" description="Helical" evidence="1">
    <location>
        <begin position="68"/>
        <end position="90"/>
    </location>
</feature>
<keyword evidence="1" id="KW-0812">Transmembrane</keyword>
<keyword evidence="1" id="KW-1133">Transmembrane helix</keyword>
<evidence type="ECO:0000313" key="2">
    <source>
        <dbReference type="EMBL" id="TDT51914.1"/>
    </source>
</evidence>
<proteinExistence type="predicted"/>
<evidence type="ECO:0000313" key="3">
    <source>
        <dbReference type="Proteomes" id="UP000295325"/>
    </source>
</evidence>
<protein>
    <submittedName>
        <fullName evidence="2">PTS system glucitol/sorbitol-specific IIC component</fullName>
    </submittedName>
</protein>
<sequence>MTNFFHVLAQSAEWFMNLFRAGAKVFMDFTTGIVPLLIALMVVMNAIIKFVGTDRVERLARKSASNVFTRYLVLPVIGTFIFANPMTLSLGKFLPEKYKPSYYAAASFSCHTMNGLFPHINPGELFVYLGIANGITQLGLSTADLAVRYFLVGMVTNFIRGWVTDFTTAIVERQQGIKLKDKIDIAHVNTSAY</sequence>
<dbReference type="GO" id="GO:0009401">
    <property type="term" value="P:phosphoenolpyruvate-dependent sugar phosphotransferase system"/>
    <property type="evidence" value="ECO:0007669"/>
    <property type="project" value="InterPro"/>
</dbReference>
<dbReference type="OrthoDB" id="9799765at2"/>
<organism evidence="2 3">
    <name type="scientific">Fonticella tunisiensis</name>
    <dbReference type="NCBI Taxonomy" id="1096341"/>
    <lineage>
        <taxon>Bacteria</taxon>
        <taxon>Bacillati</taxon>
        <taxon>Bacillota</taxon>
        <taxon>Clostridia</taxon>
        <taxon>Eubacteriales</taxon>
        <taxon>Clostridiaceae</taxon>
        <taxon>Fonticella</taxon>
    </lineage>
</organism>
<dbReference type="PANTHER" id="PTHR40399">
    <property type="entry name" value="PTS SYSTEM GLUCITOL/SORBITOL-SPECIFIC EIIC COMPONENT"/>
    <property type="match status" value="1"/>
</dbReference>
<dbReference type="AlphaFoldDB" id="A0A4R7KAM5"/>
<dbReference type="EMBL" id="SOAZ01000017">
    <property type="protein sequence ID" value="TDT51914.1"/>
    <property type="molecule type" value="Genomic_DNA"/>
</dbReference>